<dbReference type="GO" id="GO:0006508">
    <property type="term" value="P:proteolysis"/>
    <property type="evidence" value="ECO:0007669"/>
    <property type="project" value="UniProtKB-KW"/>
</dbReference>
<name>A0A9E8M3D9_9BACI</name>
<comment type="subcellular location">
    <subcellularLocation>
        <location evidence="1">Cell membrane</location>
    </subcellularLocation>
</comment>
<keyword evidence="1 3" id="KW-0472">Membrane</keyword>
<dbReference type="GO" id="GO:0004190">
    <property type="term" value="F:aspartic-type endopeptidase activity"/>
    <property type="evidence" value="ECO:0007669"/>
    <property type="project" value="UniProtKB-KW"/>
</dbReference>
<dbReference type="NCBIfam" id="TIGR02854">
    <property type="entry name" value="spore_II_GA"/>
    <property type="match status" value="1"/>
</dbReference>
<evidence type="ECO:0000313" key="5">
    <source>
        <dbReference type="Proteomes" id="UP001164726"/>
    </source>
</evidence>
<keyword evidence="1" id="KW-0749">Sporulation</keyword>
<dbReference type="Pfam" id="PF03419">
    <property type="entry name" value="Peptidase_U4"/>
    <property type="match status" value="1"/>
</dbReference>
<keyword evidence="5" id="KW-1185">Reference proteome</keyword>
<dbReference type="GO" id="GO:0030435">
    <property type="term" value="P:sporulation resulting in formation of a cellular spore"/>
    <property type="evidence" value="ECO:0007669"/>
    <property type="project" value="UniProtKB-KW"/>
</dbReference>
<reference evidence="4" key="1">
    <citation type="submission" date="2022-09" db="EMBL/GenBank/DDBJ databases">
        <title>Complete Genomes of Fervidibacillus albus and Fervidibacillus halotolerans isolated from tidal flat sediments.</title>
        <authorList>
            <person name="Kwon K.K."/>
            <person name="Yang S.-H."/>
            <person name="Park M.J."/>
            <person name="Oh H.-M."/>
        </authorList>
    </citation>
    <scope>NUCLEOTIDE SEQUENCE</scope>
    <source>
        <strain evidence="4">MEBiC13594</strain>
    </source>
</reference>
<sequence length="306" mass="35127">MPVYLDLIWLLNFLFNSLLLLITGILLKRKIRKKLIFFSGFIGSLLVFAPFLPLPSFFLTPWFKIGISTVMVWIAFGFKRFPFFFENLMMFYLCTFTAGGTLIGTHYLLNFHFDIGDERFLTAIYGFGDPISWLFIIIGFPLALYFSKGVFNRFETLKIKTDQLVDVRIDINGKTVDLIGLVDTGNLLYDPISKKPVMIVSLEKTDHLFPPDLLPVFDDANFLAKQKGSLDEWMQKLTVIPFQAVGGKDRLIVAVKPNKVRIQKDGKTIETDRLYLAFVKQRLSSEDLFDCIVHPKLLAEKNKRVS</sequence>
<dbReference type="EMBL" id="CP106877">
    <property type="protein sequence ID" value="WAA13674.1"/>
    <property type="molecule type" value="Genomic_DNA"/>
</dbReference>
<organism evidence="4 5">
    <name type="scientific">Fervidibacillus halotolerans</name>
    <dbReference type="NCBI Taxonomy" id="2980027"/>
    <lineage>
        <taxon>Bacteria</taxon>
        <taxon>Bacillati</taxon>
        <taxon>Bacillota</taxon>
        <taxon>Bacilli</taxon>
        <taxon>Bacillales</taxon>
        <taxon>Bacillaceae</taxon>
        <taxon>Fervidibacillus</taxon>
    </lineage>
</organism>
<dbReference type="KEGG" id="fhl:OE105_06125"/>
<comment type="function">
    <text evidence="1">Probable aspartic protease that is responsible for the proteolytic cleavage of the RNA polymerase sigma E factor (SigE/spoIIGB) to yield the active peptide in the mother cell during sporulation. Responds to a signal from the forespore that is triggered by the extracellular signal protein SpoIIR.</text>
</comment>
<feature type="transmembrane region" description="Helical" evidence="3">
    <location>
        <begin position="58"/>
        <end position="78"/>
    </location>
</feature>
<dbReference type="RefSeq" id="WP_275421863.1">
    <property type="nucleotide sequence ID" value="NZ_CP106877.1"/>
</dbReference>
<keyword evidence="3" id="KW-1133">Transmembrane helix</keyword>
<feature type="active site" evidence="2">
    <location>
        <position position="183"/>
    </location>
</feature>
<feature type="transmembrane region" description="Helical" evidence="3">
    <location>
        <begin position="6"/>
        <end position="27"/>
    </location>
</feature>
<dbReference type="AlphaFoldDB" id="A0A9E8M3D9"/>
<dbReference type="GO" id="GO:0030436">
    <property type="term" value="P:asexual sporulation"/>
    <property type="evidence" value="ECO:0007669"/>
    <property type="project" value="InterPro"/>
</dbReference>
<keyword evidence="1" id="KW-0064">Aspartyl protease</keyword>
<evidence type="ECO:0000313" key="4">
    <source>
        <dbReference type="EMBL" id="WAA13674.1"/>
    </source>
</evidence>
<evidence type="ECO:0000256" key="3">
    <source>
        <dbReference type="SAM" id="Phobius"/>
    </source>
</evidence>
<dbReference type="GO" id="GO:0005886">
    <property type="term" value="C:plasma membrane"/>
    <property type="evidence" value="ECO:0007669"/>
    <property type="project" value="UniProtKB-SubCell"/>
</dbReference>
<feature type="transmembrane region" description="Helical" evidence="3">
    <location>
        <begin position="90"/>
        <end position="111"/>
    </location>
</feature>
<feature type="transmembrane region" description="Helical" evidence="3">
    <location>
        <begin position="34"/>
        <end position="52"/>
    </location>
</feature>
<keyword evidence="1" id="KW-1003">Cell membrane</keyword>
<keyword evidence="3" id="KW-0812">Transmembrane</keyword>
<dbReference type="EC" id="3.4.23.-" evidence="1"/>
<protein>
    <recommendedName>
        <fullName evidence="1">Sporulation sigma-E factor-processing peptidase</fullName>
        <ecNumber evidence="1">3.4.23.-</ecNumber>
    </recommendedName>
    <alternativeName>
        <fullName evidence="1">Membrane-associated aspartic protease</fullName>
    </alternativeName>
    <alternativeName>
        <fullName evidence="1">Stage II sporulation protein GA</fullName>
    </alternativeName>
</protein>
<feature type="transmembrane region" description="Helical" evidence="3">
    <location>
        <begin position="131"/>
        <end position="151"/>
    </location>
</feature>
<dbReference type="Proteomes" id="UP001164726">
    <property type="component" value="Chromosome"/>
</dbReference>
<comment type="subunit">
    <text evidence="1">Self-associates. Interacts with SigE. Interacts with SpoIIR.</text>
</comment>
<dbReference type="InterPro" id="IPR005081">
    <property type="entry name" value="SpoIIGA"/>
</dbReference>
<comment type="similarity">
    <text evidence="1">Belongs to the peptidase U4 family.</text>
</comment>
<dbReference type="PIRSF" id="PIRSF018571">
    <property type="entry name" value="SpoIIGA"/>
    <property type="match status" value="1"/>
</dbReference>
<accession>A0A9E8M3D9</accession>
<evidence type="ECO:0000256" key="1">
    <source>
        <dbReference type="PIRNR" id="PIRNR018571"/>
    </source>
</evidence>
<keyword evidence="1" id="KW-0378">Hydrolase</keyword>
<keyword evidence="1" id="KW-0645">Protease</keyword>
<gene>
    <name evidence="4" type="primary">spoIIGA</name>
    <name evidence="4" type="ORF">OE105_06125</name>
</gene>
<proteinExistence type="inferred from homology"/>
<evidence type="ECO:0000256" key="2">
    <source>
        <dbReference type="PIRSR" id="PIRSR018571-1"/>
    </source>
</evidence>